<dbReference type="Gene3D" id="1.10.418.10">
    <property type="entry name" value="Calponin-like domain"/>
    <property type="match status" value="1"/>
</dbReference>
<dbReference type="SMART" id="SM00454">
    <property type="entry name" value="SAM"/>
    <property type="match status" value="1"/>
</dbReference>
<feature type="compositionally biased region" description="Low complexity" evidence="4">
    <location>
        <begin position="785"/>
        <end position="800"/>
    </location>
</feature>
<evidence type="ECO:0000313" key="9">
    <source>
        <dbReference type="EMBL" id="KAJ7040304.1"/>
    </source>
</evidence>
<dbReference type="InterPro" id="IPR036872">
    <property type="entry name" value="CH_dom_sf"/>
</dbReference>
<dbReference type="InterPro" id="IPR001452">
    <property type="entry name" value="SH3_domain"/>
</dbReference>
<feature type="compositionally biased region" description="Low complexity" evidence="4">
    <location>
        <begin position="339"/>
        <end position="380"/>
    </location>
</feature>
<dbReference type="PROSITE" id="PS50002">
    <property type="entry name" value="SH3"/>
    <property type="match status" value="1"/>
</dbReference>
<evidence type="ECO:0000259" key="8">
    <source>
        <dbReference type="PROSITE" id="PS50105"/>
    </source>
</evidence>
<evidence type="ECO:0000256" key="2">
    <source>
        <dbReference type="ARBA" id="ARBA00022658"/>
    </source>
</evidence>
<feature type="compositionally biased region" description="Acidic residues" evidence="4">
    <location>
        <begin position="227"/>
        <end position="245"/>
    </location>
</feature>
<dbReference type="CDD" id="cd13316">
    <property type="entry name" value="PH_Boi"/>
    <property type="match status" value="1"/>
</dbReference>
<dbReference type="PROSITE" id="PS50021">
    <property type="entry name" value="CH"/>
    <property type="match status" value="1"/>
</dbReference>
<evidence type="ECO:0000259" key="7">
    <source>
        <dbReference type="PROSITE" id="PS50021"/>
    </source>
</evidence>
<name>A0AAD6T6G6_9AGAR</name>
<dbReference type="InterPro" id="IPR011993">
    <property type="entry name" value="PH-like_dom_sf"/>
</dbReference>
<evidence type="ECO:0000313" key="10">
    <source>
        <dbReference type="Proteomes" id="UP001218188"/>
    </source>
</evidence>
<comment type="caution">
    <text evidence="9">The sequence shown here is derived from an EMBL/GenBank/DDBJ whole genome shotgun (WGS) entry which is preliminary data.</text>
</comment>
<dbReference type="CDD" id="cd00174">
    <property type="entry name" value="SH3"/>
    <property type="match status" value="1"/>
</dbReference>
<evidence type="ECO:0000256" key="4">
    <source>
        <dbReference type="SAM" id="MobiDB-lite"/>
    </source>
</evidence>
<evidence type="ECO:0000256" key="1">
    <source>
        <dbReference type="ARBA" id="ARBA00022443"/>
    </source>
</evidence>
<feature type="compositionally biased region" description="Basic and acidic residues" evidence="4">
    <location>
        <begin position="1007"/>
        <end position="1017"/>
    </location>
</feature>
<dbReference type="PROSITE" id="PS50105">
    <property type="entry name" value="SAM_DOMAIN"/>
    <property type="match status" value="1"/>
</dbReference>
<keyword evidence="1 3" id="KW-0728">SH3 domain</keyword>
<dbReference type="EMBL" id="JARJCM010000022">
    <property type="protein sequence ID" value="KAJ7040304.1"/>
    <property type="molecule type" value="Genomic_DNA"/>
</dbReference>
<proteinExistence type="predicted"/>
<feature type="compositionally biased region" description="Pro residues" evidence="4">
    <location>
        <begin position="64"/>
        <end position="73"/>
    </location>
</feature>
<feature type="region of interest" description="Disordered" evidence="4">
    <location>
        <begin position="989"/>
        <end position="1017"/>
    </location>
</feature>
<dbReference type="SUPFAM" id="SSF47576">
    <property type="entry name" value="Calponin-homology domain, CH-domain"/>
    <property type="match status" value="1"/>
</dbReference>
<dbReference type="InterPro" id="IPR036028">
    <property type="entry name" value="SH3-like_dom_sf"/>
</dbReference>
<dbReference type="AlphaFoldDB" id="A0AAD6T6G6"/>
<accession>A0AAD6T6G6</accession>
<dbReference type="SUPFAM" id="SSF50044">
    <property type="entry name" value="SH3-domain"/>
    <property type="match status" value="1"/>
</dbReference>
<dbReference type="Gene3D" id="2.30.30.40">
    <property type="entry name" value="SH3 Domains"/>
    <property type="match status" value="1"/>
</dbReference>
<dbReference type="PROSITE" id="PS50003">
    <property type="entry name" value="PH_DOMAIN"/>
    <property type="match status" value="1"/>
</dbReference>
<dbReference type="Proteomes" id="UP001218188">
    <property type="component" value="Unassembled WGS sequence"/>
</dbReference>
<dbReference type="InterPro" id="IPR050670">
    <property type="entry name" value="STAM"/>
</dbReference>
<dbReference type="InterPro" id="IPR013761">
    <property type="entry name" value="SAM/pointed_sf"/>
</dbReference>
<dbReference type="InterPro" id="IPR001660">
    <property type="entry name" value="SAM"/>
</dbReference>
<dbReference type="SUPFAM" id="SSF47769">
    <property type="entry name" value="SAM/Pointed domain"/>
    <property type="match status" value="1"/>
</dbReference>
<feature type="region of interest" description="Disordered" evidence="4">
    <location>
        <begin position="328"/>
        <end position="407"/>
    </location>
</feature>
<feature type="domain" description="SAM" evidence="8">
    <location>
        <begin position="408"/>
        <end position="473"/>
    </location>
</feature>
<feature type="domain" description="PH" evidence="6">
    <location>
        <begin position="865"/>
        <end position="963"/>
    </location>
</feature>
<dbReference type="SUPFAM" id="SSF50729">
    <property type="entry name" value="PH domain-like"/>
    <property type="match status" value="1"/>
</dbReference>
<dbReference type="InterPro" id="IPR001849">
    <property type="entry name" value="PH_domain"/>
</dbReference>
<reference evidence="9" key="1">
    <citation type="submission" date="2023-03" db="EMBL/GenBank/DDBJ databases">
        <title>Massive genome expansion in bonnet fungi (Mycena s.s.) driven by repeated elements and novel gene families across ecological guilds.</title>
        <authorList>
            <consortium name="Lawrence Berkeley National Laboratory"/>
            <person name="Harder C.B."/>
            <person name="Miyauchi S."/>
            <person name="Viragh M."/>
            <person name="Kuo A."/>
            <person name="Thoen E."/>
            <person name="Andreopoulos B."/>
            <person name="Lu D."/>
            <person name="Skrede I."/>
            <person name="Drula E."/>
            <person name="Henrissat B."/>
            <person name="Morin E."/>
            <person name="Kohler A."/>
            <person name="Barry K."/>
            <person name="LaButti K."/>
            <person name="Morin E."/>
            <person name="Salamov A."/>
            <person name="Lipzen A."/>
            <person name="Mereny Z."/>
            <person name="Hegedus B."/>
            <person name="Baldrian P."/>
            <person name="Stursova M."/>
            <person name="Weitz H."/>
            <person name="Taylor A."/>
            <person name="Grigoriev I.V."/>
            <person name="Nagy L.G."/>
            <person name="Martin F."/>
            <person name="Kauserud H."/>
        </authorList>
    </citation>
    <scope>NUCLEOTIDE SEQUENCE</scope>
    <source>
        <strain evidence="9">CBHHK200</strain>
    </source>
</reference>
<feature type="domain" description="SH3" evidence="5">
    <location>
        <begin position="1"/>
        <end position="63"/>
    </location>
</feature>
<feature type="region of interest" description="Disordered" evidence="4">
    <location>
        <begin position="506"/>
        <end position="834"/>
    </location>
</feature>
<feature type="compositionally biased region" description="Acidic residues" evidence="4">
    <location>
        <begin position="171"/>
        <end position="185"/>
    </location>
</feature>
<protein>
    <submittedName>
        <fullName evidence="9">Uncharacterized protein</fullName>
    </submittedName>
</protein>
<dbReference type="Gene3D" id="2.30.29.30">
    <property type="entry name" value="Pleckstrin-homology domain (PH domain)/Phosphotyrosine-binding domain (PTB)"/>
    <property type="match status" value="1"/>
</dbReference>
<dbReference type="Pfam" id="PF00018">
    <property type="entry name" value="SH3_1"/>
    <property type="match status" value="1"/>
</dbReference>
<dbReference type="PANTHER" id="PTHR45929">
    <property type="entry name" value="JAK PATHWAY SIGNAL TRANSDUCTION ADAPTOR MOLECULE"/>
    <property type="match status" value="1"/>
</dbReference>
<feature type="compositionally biased region" description="Basic and acidic residues" evidence="4">
    <location>
        <begin position="667"/>
        <end position="714"/>
    </location>
</feature>
<feature type="compositionally biased region" description="Polar residues" evidence="4">
    <location>
        <begin position="506"/>
        <end position="548"/>
    </location>
</feature>
<organism evidence="9 10">
    <name type="scientific">Mycena alexandri</name>
    <dbReference type="NCBI Taxonomy" id="1745969"/>
    <lineage>
        <taxon>Eukaryota</taxon>
        <taxon>Fungi</taxon>
        <taxon>Dikarya</taxon>
        <taxon>Basidiomycota</taxon>
        <taxon>Agaricomycotina</taxon>
        <taxon>Agaricomycetes</taxon>
        <taxon>Agaricomycetidae</taxon>
        <taxon>Agaricales</taxon>
        <taxon>Marasmiineae</taxon>
        <taxon>Mycenaceae</taxon>
        <taxon>Mycena</taxon>
    </lineage>
</organism>
<dbReference type="SMART" id="SM00233">
    <property type="entry name" value="PH"/>
    <property type="match status" value="1"/>
</dbReference>
<dbReference type="Pfam" id="PF00169">
    <property type="entry name" value="PH"/>
    <property type="match status" value="1"/>
</dbReference>
<gene>
    <name evidence="9" type="ORF">C8F04DRAFT_252110</name>
</gene>
<sequence>MPDYVYALHDFLPEHEDEVSFHTGERIEVVEKDDQYQDGWWKGRNLAGKVGLFPQSYTTTAPPAEDPAPPPAAPDVSAPTIETGGSSLQSLAEEPETESAQLSPASPVPNIVLNGNEPDSNMDPNGEVMKATMTDVQQAIEQLGSRNRGSSANLDHDARSFSFASTRDDRTTDDEEDETDFDMSEGEGWHKGARRKLAARARQALIDAEELEALSSNRSVPPISVELSDESDAEEDDHNDHDDDFNASSPLRDHPYIPEEDEPSEPVDGLGRLRSHEDVPATATAISFPAHVEVPPTPVSPGSPLPPVVPIAAVVERAGTPLRETLIASPGPGLPSPAPSSGAGAIASKHSSIASSTAGLLTGAPSKPSSVASAPLSVVSEGKRRDDSGHASGSGGSTHGAAKHPSEWSVEEVVDWLKSKGFDEDVSDKFTEQEITGDVLLDLDVNLLKTEIGIMAFGKRMRIANAIVDLRRPPSPSASFSLAPAFPSQSSPQQQQYAIAYTNSQNSQPYAHSPQFNGHHSRGESQSHSQHSYNPHTSLQSSVGSPLQNGRLAMTYGISSGVMSPESPMHPGDLPGSPLDGNAAAIGLGSPMSEQANGTRSKGRPAQLTLSPSDGALNVSATQTNEGETHEDERAAMSESELPPASASIRKRLFGGGRSPVGSPHAMSEKDKDSHKDKDAHKDKDSHKDKESSHSKEESLPADADVKASKKKESNIATGPGRHARGKKSIDASNPPKGNERLSIFGASFGGRKPAPRYSGGPDEVVDKATSGFTLPRLNRKSGRPQTPGAAPQTPQTTGADEVHHPSPNGSHTALANPTVLRKRTSSSQTTDAAKAATTAAAAANGANGASKLKPGQSILEQIGEADHIGWMRKKGDRYNSWKLRYFILKGPDLYCLRSNSKAETKIKGYINIVGYKVTVDENVNPGRYGFRIDHEHDKTHYFSSDEKMVVRDWMKAIMKATIGRDYSKPVVSSCNIPTIPLMVAQAMNPAPRPPSPTARAATQRAMRRENTDQPSTRDARVLMLTGFATNDATPKEERARLESFFTIEAVEGPNGNGSVPGTPQSAIPPRPTRRMSAQQAPAPVDEGLIEWANTHLPSYLQITDSSGSLCDGLGLLRLAESIKGRPSSPPVPDSAFPKDPSDDNLDGLFRLFDFLLDNEVRMGSVSINDIRQGKRDKIIQLLRGLKGWEDKRKAIATSIGKGSAQAGGFMAPAY</sequence>
<keyword evidence="10" id="KW-1185">Reference proteome</keyword>
<dbReference type="Gene3D" id="1.10.150.50">
    <property type="entry name" value="Transcription Factor, Ets-1"/>
    <property type="match status" value="1"/>
</dbReference>
<feature type="compositionally biased region" description="Basic and acidic residues" evidence="4">
    <location>
        <begin position="627"/>
        <end position="636"/>
    </location>
</feature>
<dbReference type="SMART" id="SM00326">
    <property type="entry name" value="SH3"/>
    <property type="match status" value="1"/>
</dbReference>
<feature type="region of interest" description="Disordered" evidence="4">
    <location>
        <begin position="54"/>
        <end position="278"/>
    </location>
</feature>
<evidence type="ECO:0000256" key="3">
    <source>
        <dbReference type="PROSITE-ProRule" id="PRU00192"/>
    </source>
</evidence>
<evidence type="ECO:0000259" key="5">
    <source>
        <dbReference type="PROSITE" id="PS50002"/>
    </source>
</evidence>
<dbReference type="PANTHER" id="PTHR45929:SF7">
    <property type="entry name" value="LAS SEVENTEEN-BINDING PROTEIN 1"/>
    <property type="match status" value="1"/>
</dbReference>
<feature type="compositionally biased region" description="Polar residues" evidence="4">
    <location>
        <begin position="134"/>
        <end position="153"/>
    </location>
</feature>
<feature type="compositionally biased region" description="Polar residues" evidence="4">
    <location>
        <begin position="1057"/>
        <end position="1066"/>
    </location>
</feature>
<keyword evidence="2" id="KW-0344">Guanine-nucleotide releasing factor</keyword>
<dbReference type="Pfam" id="PF07647">
    <property type="entry name" value="SAM_2"/>
    <property type="match status" value="1"/>
</dbReference>
<feature type="region of interest" description="Disordered" evidence="4">
    <location>
        <begin position="1052"/>
        <end position="1074"/>
    </location>
</feature>
<dbReference type="InterPro" id="IPR001715">
    <property type="entry name" value="CH_dom"/>
</dbReference>
<dbReference type="GO" id="GO:0005085">
    <property type="term" value="F:guanyl-nucleotide exchange factor activity"/>
    <property type="evidence" value="ECO:0007669"/>
    <property type="project" value="UniProtKB-KW"/>
</dbReference>
<evidence type="ECO:0000259" key="6">
    <source>
        <dbReference type="PROSITE" id="PS50003"/>
    </source>
</evidence>
<feature type="domain" description="Calponin-homology (CH)" evidence="7">
    <location>
        <begin position="1083"/>
        <end position="1191"/>
    </location>
</feature>